<dbReference type="OrthoDB" id="6478052at2"/>
<dbReference type="EMBL" id="LZEY01000021">
    <property type="protein sequence ID" value="OBU09435.1"/>
    <property type="molecule type" value="Genomic_DNA"/>
</dbReference>
<sequence>MKNKIIAVLLVVMSHSAYSHYVVENVKTTTKIFSFDLIHKYLSGHDTNHPNTCKRANASSTLAECVMKYKVVSGGNNKEIQSGFVDLRGDGSYDDELMNAVTHYDSLKVAESHGVDLAKFVEIPRDDVTSLTGGNNQYTVTTSSLGRVCDANSANCKDTIGSGYLTNTLNFNTMTDLQVACEFTSKDLDIKTTLSEDNLYLYYGADNKKMLPYVYSSDSVSVDCVNWLSKDISKNITLGYESLSQNVSDGDTQLECKLFGNINGSGDPAGSTTKMTIPGFSTKDESFKIPEAFLGFYVSSPSGTAQVSTDFNCNFKLATEIK</sequence>
<gene>
    <name evidence="2" type="ORF">AYY18_19555</name>
</gene>
<keyword evidence="3" id="KW-1185">Reference proteome</keyword>
<organism evidence="2 3">
    <name type="scientific">Morganella psychrotolerans</name>
    <dbReference type="NCBI Taxonomy" id="368603"/>
    <lineage>
        <taxon>Bacteria</taxon>
        <taxon>Pseudomonadati</taxon>
        <taxon>Pseudomonadota</taxon>
        <taxon>Gammaproteobacteria</taxon>
        <taxon>Enterobacterales</taxon>
        <taxon>Morganellaceae</taxon>
        <taxon>Morganella</taxon>
    </lineage>
</organism>
<protein>
    <recommendedName>
        <fullName evidence="4">Heme utilization protein</fullName>
    </recommendedName>
</protein>
<proteinExistence type="predicted"/>
<accession>A0A1B8HKA1</accession>
<dbReference type="RefSeq" id="WP_067402126.1">
    <property type="nucleotide sequence ID" value="NZ_LZEY01000021.1"/>
</dbReference>
<dbReference type="AlphaFoldDB" id="A0A1B8HKA1"/>
<comment type="caution">
    <text evidence="2">The sequence shown here is derived from an EMBL/GenBank/DDBJ whole genome shotgun (WGS) entry which is preliminary data.</text>
</comment>
<evidence type="ECO:0008006" key="4">
    <source>
        <dbReference type="Google" id="ProtNLM"/>
    </source>
</evidence>
<dbReference type="Proteomes" id="UP000092377">
    <property type="component" value="Unassembled WGS sequence"/>
</dbReference>
<feature type="chain" id="PRO_5008609734" description="Heme utilization protein" evidence="1">
    <location>
        <begin position="20"/>
        <end position="322"/>
    </location>
</feature>
<evidence type="ECO:0000313" key="2">
    <source>
        <dbReference type="EMBL" id="OBU09435.1"/>
    </source>
</evidence>
<reference evidence="3" key="1">
    <citation type="submission" date="2016-06" db="EMBL/GenBank/DDBJ databases">
        <authorList>
            <person name="Butler K."/>
        </authorList>
    </citation>
    <scope>NUCLEOTIDE SEQUENCE [LARGE SCALE GENOMIC DNA]</scope>
    <source>
        <strain evidence="3">GCSL-Mp20</strain>
    </source>
</reference>
<evidence type="ECO:0000256" key="1">
    <source>
        <dbReference type="SAM" id="SignalP"/>
    </source>
</evidence>
<name>A0A1B8HKA1_9GAMM</name>
<evidence type="ECO:0000313" key="3">
    <source>
        <dbReference type="Proteomes" id="UP000092377"/>
    </source>
</evidence>
<keyword evidence="1" id="KW-0732">Signal</keyword>
<feature type="signal peptide" evidence="1">
    <location>
        <begin position="1"/>
        <end position="19"/>
    </location>
</feature>